<dbReference type="AlphaFoldDB" id="A0AAD3XDK6"/>
<organism evidence="1 2">
    <name type="scientific">Nepenthes gracilis</name>
    <name type="common">Slender pitcher plant</name>
    <dbReference type="NCBI Taxonomy" id="150966"/>
    <lineage>
        <taxon>Eukaryota</taxon>
        <taxon>Viridiplantae</taxon>
        <taxon>Streptophyta</taxon>
        <taxon>Embryophyta</taxon>
        <taxon>Tracheophyta</taxon>
        <taxon>Spermatophyta</taxon>
        <taxon>Magnoliopsida</taxon>
        <taxon>eudicotyledons</taxon>
        <taxon>Gunneridae</taxon>
        <taxon>Pentapetalae</taxon>
        <taxon>Caryophyllales</taxon>
        <taxon>Nepenthaceae</taxon>
        <taxon>Nepenthes</taxon>
    </lineage>
</organism>
<dbReference type="EMBL" id="BSYO01000003">
    <property type="protein sequence ID" value="GMH01440.1"/>
    <property type="molecule type" value="Genomic_DNA"/>
</dbReference>
<evidence type="ECO:0000313" key="1">
    <source>
        <dbReference type="EMBL" id="GMH01440.1"/>
    </source>
</evidence>
<accession>A0AAD3XDK6</accession>
<protein>
    <submittedName>
        <fullName evidence="1">Uncharacterized protein</fullName>
    </submittedName>
</protein>
<name>A0AAD3XDK6_NEPGR</name>
<gene>
    <name evidence="1" type="ORF">Nepgr_003279</name>
</gene>
<comment type="caution">
    <text evidence="1">The sequence shown here is derived from an EMBL/GenBank/DDBJ whole genome shotgun (WGS) entry which is preliminary data.</text>
</comment>
<evidence type="ECO:0000313" key="2">
    <source>
        <dbReference type="Proteomes" id="UP001279734"/>
    </source>
</evidence>
<dbReference type="Proteomes" id="UP001279734">
    <property type="component" value="Unassembled WGS sequence"/>
</dbReference>
<sequence>MHNRDVIGRLMRANVDLLLCDRNFLWVELLRVGVDEEEPGVVADEAIDEVEGRAGGDYNALGIPVTVNKYHEVAVCD</sequence>
<proteinExistence type="predicted"/>
<reference evidence="1" key="1">
    <citation type="submission" date="2023-05" db="EMBL/GenBank/DDBJ databases">
        <title>Nepenthes gracilis genome sequencing.</title>
        <authorList>
            <person name="Fukushima K."/>
        </authorList>
    </citation>
    <scope>NUCLEOTIDE SEQUENCE</scope>
    <source>
        <strain evidence="1">SING2019-196</strain>
    </source>
</reference>
<keyword evidence="2" id="KW-1185">Reference proteome</keyword>